<evidence type="ECO:0000256" key="1">
    <source>
        <dbReference type="SAM" id="MobiDB-lite"/>
    </source>
</evidence>
<evidence type="ECO:0000313" key="2">
    <source>
        <dbReference type="EMBL" id="NEC59886.1"/>
    </source>
</evidence>
<dbReference type="Proteomes" id="UP000470404">
    <property type="component" value="Unassembled WGS sequence"/>
</dbReference>
<feature type="compositionally biased region" description="Polar residues" evidence="1">
    <location>
        <begin position="49"/>
        <end position="63"/>
    </location>
</feature>
<feature type="region of interest" description="Disordered" evidence="1">
    <location>
        <begin position="49"/>
        <end position="80"/>
    </location>
</feature>
<protein>
    <submittedName>
        <fullName evidence="3">Uncharacterized protein</fullName>
    </submittedName>
</protein>
<evidence type="ECO:0000313" key="4">
    <source>
        <dbReference type="Proteomes" id="UP000470404"/>
    </source>
</evidence>
<gene>
    <name evidence="2" type="ORF">G3I59_30960</name>
    <name evidence="3" type="ORF">G3I59_36070</name>
</gene>
<comment type="caution">
    <text evidence="3">The sequence shown here is derived from an EMBL/GenBank/DDBJ whole genome shotgun (WGS) entry which is preliminary data.</text>
</comment>
<keyword evidence="4" id="KW-1185">Reference proteome</keyword>
<name>A0ABX0BZN3_9PSEU</name>
<reference evidence="3 4" key="1">
    <citation type="submission" date="2020-01" db="EMBL/GenBank/DDBJ databases">
        <title>Insect and environment-associated Actinomycetes.</title>
        <authorList>
            <person name="Currrie C."/>
            <person name="Chevrette M."/>
            <person name="Carlson C."/>
            <person name="Stubbendieck R."/>
            <person name="Wendt-Pienkowski E."/>
        </authorList>
    </citation>
    <scope>NUCLEOTIDE SEQUENCE [LARGE SCALE GENOMIC DNA]</scope>
    <source>
        <strain evidence="3 4">SID8386</strain>
    </source>
</reference>
<accession>A0ABX0BZN3</accession>
<evidence type="ECO:0000313" key="3">
    <source>
        <dbReference type="EMBL" id="NEC60871.1"/>
    </source>
</evidence>
<dbReference type="EMBL" id="JAAGNC010000158">
    <property type="protein sequence ID" value="NEC59886.1"/>
    <property type="molecule type" value="Genomic_DNA"/>
</dbReference>
<organism evidence="3 4">
    <name type="scientific">Amycolatopsis rubida</name>
    <dbReference type="NCBI Taxonomy" id="112413"/>
    <lineage>
        <taxon>Bacteria</taxon>
        <taxon>Bacillati</taxon>
        <taxon>Actinomycetota</taxon>
        <taxon>Actinomycetes</taxon>
        <taxon>Pseudonocardiales</taxon>
        <taxon>Pseudonocardiaceae</taxon>
        <taxon>Amycolatopsis</taxon>
    </lineage>
</organism>
<dbReference type="RefSeq" id="WP_067579501.1">
    <property type="nucleotide sequence ID" value="NZ_JAAGNC010000158.1"/>
</dbReference>
<proteinExistence type="predicted"/>
<dbReference type="EMBL" id="JAAGNC010000181">
    <property type="protein sequence ID" value="NEC60871.1"/>
    <property type="molecule type" value="Genomic_DNA"/>
</dbReference>
<sequence length="103" mass="10409">MVPRVLDLVERGHGELGVRDLGGEGEALADFVPASAASFAVEGARLTYTQSSPAPSPRSTSNPAACAGQKGRNPAATSRACDKPVTRACAALVKNACGSMPSP</sequence>